<accession>A0A1A6C2G3</accession>
<dbReference type="Proteomes" id="UP000029273">
    <property type="component" value="Unassembled WGS sequence"/>
</dbReference>
<organism evidence="1 2">
    <name type="scientific">Acidihalobacter prosperus</name>
    <dbReference type="NCBI Taxonomy" id="160660"/>
    <lineage>
        <taxon>Bacteria</taxon>
        <taxon>Pseudomonadati</taxon>
        <taxon>Pseudomonadota</taxon>
        <taxon>Gammaproteobacteria</taxon>
        <taxon>Chromatiales</taxon>
        <taxon>Ectothiorhodospiraceae</taxon>
        <taxon>Acidihalobacter</taxon>
    </lineage>
</organism>
<sequence length="126" mass="14147">MADIDARIRLLEAVIAGPEGREIDFDALLAQASGIAGDLMTAYAHHAGKPMPETRDLLETLRAFVKGDPSLNAVRDNVRELVYYRNCLEMGKTDALPVRPAHMAVRTARHLYLYLYTRCSQEHRLP</sequence>
<proteinExistence type="predicted"/>
<comment type="caution">
    <text evidence="1">The sequence shown here is derived from an EMBL/GenBank/DDBJ whole genome shotgun (WGS) entry which is preliminary data.</text>
</comment>
<evidence type="ECO:0000313" key="2">
    <source>
        <dbReference type="Proteomes" id="UP000029273"/>
    </source>
</evidence>
<dbReference type="AlphaFoldDB" id="A0A1A6C2G3"/>
<name>A0A1A6C2G3_9GAMM</name>
<evidence type="ECO:0000313" key="1">
    <source>
        <dbReference type="EMBL" id="OBS08739.1"/>
    </source>
</evidence>
<protein>
    <submittedName>
        <fullName evidence="1">Uncharacterized protein</fullName>
    </submittedName>
</protein>
<dbReference type="EMBL" id="JQSG02000006">
    <property type="protein sequence ID" value="OBS08739.1"/>
    <property type="molecule type" value="Genomic_DNA"/>
</dbReference>
<keyword evidence="2" id="KW-1185">Reference proteome</keyword>
<gene>
    <name evidence="1" type="ORF">Thpro_022989</name>
</gene>
<reference evidence="1 2" key="1">
    <citation type="journal article" date="2014" name="Genome Announc.">
        <title>Draft Genome Sequence of the Iron-Oxidizing, Acidophilic, and Halotolerant 'Thiobacillus prosperus' Type Strain DSM 5130.</title>
        <authorList>
            <person name="Ossandon F.J."/>
            <person name="Cardenas J.P."/>
            <person name="Corbett M."/>
            <person name="Quatrini R."/>
            <person name="Holmes D.S."/>
            <person name="Watkin E."/>
        </authorList>
    </citation>
    <scope>NUCLEOTIDE SEQUENCE [LARGE SCALE GENOMIC DNA]</scope>
    <source>
        <strain evidence="1 2">DSM 5130</strain>
    </source>
</reference>